<reference evidence="1 2" key="1">
    <citation type="submission" date="2013-01" db="EMBL/GenBank/DDBJ databases">
        <authorList>
            <person name="Harkins D.M."/>
            <person name="Durkin A.S."/>
            <person name="Brinkac L.M."/>
            <person name="Haft D.H."/>
            <person name="Selengut J.D."/>
            <person name="Sanka R."/>
            <person name="DePew J."/>
            <person name="Purushe J."/>
            <person name="Matthias M.A."/>
            <person name="Vinetz J.M."/>
            <person name="Sutton G.G."/>
            <person name="Nierman W.C."/>
            <person name="Fouts D.E."/>
        </authorList>
    </citation>
    <scope>NUCLEOTIDE SEQUENCE [LARGE SCALE GENOMIC DNA]</scope>
    <source>
        <strain evidence="1 2">HAI1536</strain>
    </source>
</reference>
<name>M6VWH7_9LEPT</name>
<accession>M6VWH7</accession>
<dbReference type="Proteomes" id="UP000012112">
    <property type="component" value="Unassembled WGS sequence"/>
</dbReference>
<dbReference type="EMBL" id="AKWD02000033">
    <property type="protein sequence ID" value="EMO53903.1"/>
    <property type="molecule type" value="Genomic_DNA"/>
</dbReference>
<dbReference type="OrthoDB" id="9940313at2"/>
<comment type="caution">
    <text evidence="1">The sequence shown here is derived from an EMBL/GenBank/DDBJ whole genome shotgun (WGS) entry which is preliminary data.</text>
</comment>
<sequence length="498" mass="53850">MTIEELKNNVNNAVQRLIKSAQGTGASDNPSLVAPAFSRKLTNVIQFIDPINQLIVPSSFKSEGIIGSTKYVYQKLAALRNPGSFGGEMSDGQIRNSRFESAEALIKAKKSRFRVWDLGKKASQDYIDIATRQWNAESTAFGLDFALGILYDNPILGSSADRTIGAWESSLDTSIQANRIDKSLGGNPSLPDGIDIFEDVYTRSMRNGGQGHKRVWVMSPEMARYLAGFAFDKVRLTQSVDQSPSANDPFTTHIGLWPRTLLGLPVVSTTLMGGGYSNPNADTMGAVAASASASGGYLSNGAIYFVVTKLIRRLDESASFVGETMASAPIIVNLNNGGTTQKATLSFSKDANALWYYVYASTTGAAGSYKKVAVAPGQILNENGDFLDFASSVDIRTITADIAGIPSQGVYGRMQEDTPPKAYLGVNPETVLFWDLDEDQGLGSYKYLDDSPNKDAGFATIKEITPRGDYQELLMVSYGTPVGRFDRTSAIIKNLRSK</sequence>
<protein>
    <submittedName>
        <fullName evidence="1">Uncharacterized protein</fullName>
    </submittedName>
</protein>
<proteinExistence type="predicted"/>
<gene>
    <name evidence="1" type="ORF">LEP1GSC172_3323</name>
</gene>
<dbReference type="AlphaFoldDB" id="M6VWH7"/>
<evidence type="ECO:0000313" key="2">
    <source>
        <dbReference type="Proteomes" id="UP000012112"/>
    </source>
</evidence>
<evidence type="ECO:0000313" key="1">
    <source>
        <dbReference type="EMBL" id="EMO53903.1"/>
    </source>
</evidence>
<organism evidence="1 2">
    <name type="scientific">Leptospira noguchii</name>
    <dbReference type="NCBI Taxonomy" id="28182"/>
    <lineage>
        <taxon>Bacteria</taxon>
        <taxon>Pseudomonadati</taxon>
        <taxon>Spirochaetota</taxon>
        <taxon>Spirochaetia</taxon>
        <taxon>Leptospirales</taxon>
        <taxon>Leptospiraceae</taxon>
        <taxon>Leptospira</taxon>
    </lineage>
</organism>